<protein>
    <submittedName>
        <fullName evidence="3">Uncharacterized protein</fullName>
    </submittedName>
</protein>
<feature type="region of interest" description="Disordered" evidence="1">
    <location>
        <begin position="47"/>
        <end position="104"/>
    </location>
</feature>
<evidence type="ECO:0000313" key="4">
    <source>
        <dbReference type="Proteomes" id="UP001230504"/>
    </source>
</evidence>
<reference evidence="3" key="1">
    <citation type="submission" date="2021-06" db="EMBL/GenBank/DDBJ databases">
        <title>Comparative genomics, transcriptomics and evolutionary studies reveal genomic signatures of adaptation to plant cell wall in hemibiotrophic fungi.</title>
        <authorList>
            <consortium name="DOE Joint Genome Institute"/>
            <person name="Baroncelli R."/>
            <person name="Diaz J.F."/>
            <person name="Benocci T."/>
            <person name="Peng M."/>
            <person name="Battaglia E."/>
            <person name="Haridas S."/>
            <person name="Andreopoulos W."/>
            <person name="Labutti K."/>
            <person name="Pangilinan J."/>
            <person name="Floch G.L."/>
            <person name="Makela M.R."/>
            <person name="Henrissat B."/>
            <person name="Grigoriev I.V."/>
            <person name="Crouch J.A."/>
            <person name="De Vries R.P."/>
            <person name="Sukno S.A."/>
            <person name="Thon M.R."/>
        </authorList>
    </citation>
    <scope>NUCLEOTIDE SEQUENCE</scope>
    <source>
        <strain evidence="3">CBS 125086</strain>
    </source>
</reference>
<evidence type="ECO:0000313" key="3">
    <source>
        <dbReference type="EMBL" id="KAK1595344.1"/>
    </source>
</evidence>
<dbReference type="Proteomes" id="UP001230504">
    <property type="component" value="Unassembled WGS sequence"/>
</dbReference>
<name>A0AAD8Q4D8_9PEZI</name>
<dbReference type="AlphaFoldDB" id="A0AAD8Q4D8"/>
<dbReference type="GeneID" id="85434938"/>
<keyword evidence="2" id="KW-1133">Transmembrane helix</keyword>
<dbReference type="EMBL" id="JAHLJV010000016">
    <property type="protein sequence ID" value="KAK1595344.1"/>
    <property type="molecule type" value="Genomic_DNA"/>
</dbReference>
<feature type="transmembrane region" description="Helical" evidence="2">
    <location>
        <begin position="16"/>
        <end position="36"/>
    </location>
</feature>
<keyword evidence="2" id="KW-0812">Transmembrane</keyword>
<keyword evidence="4" id="KW-1185">Reference proteome</keyword>
<evidence type="ECO:0000256" key="1">
    <source>
        <dbReference type="SAM" id="MobiDB-lite"/>
    </source>
</evidence>
<dbReference type="RefSeq" id="XP_060416391.1">
    <property type="nucleotide sequence ID" value="XM_060550698.1"/>
</dbReference>
<accession>A0AAD8Q4D8</accession>
<proteinExistence type="predicted"/>
<gene>
    <name evidence="3" type="ORF">LY79DRAFT_111271</name>
</gene>
<evidence type="ECO:0000256" key="2">
    <source>
        <dbReference type="SAM" id="Phobius"/>
    </source>
</evidence>
<comment type="caution">
    <text evidence="3">The sequence shown here is derived from an EMBL/GenBank/DDBJ whole genome shotgun (WGS) entry which is preliminary data.</text>
</comment>
<organism evidence="3 4">
    <name type="scientific">Colletotrichum navitas</name>
    <dbReference type="NCBI Taxonomy" id="681940"/>
    <lineage>
        <taxon>Eukaryota</taxon>
        <taxon>Fungi</taxon>
        <taxon>Dikarya</taxon>
        <taxon>Ascomycota</taxon>
        <taxon>Pezizomycotina</taxon>
        <taxon>Sordariomycetes</taxon>
        <taxon>Hypocreomycetidae</taxon>
        <taxon>Glomerellales</taxon>
        <taxon>Glomerellaceae</taxon>
        <taxon>Colletotrichum</taxon>
        <taxon>Colletotrichum graminicola species complex</taxon>
    </lineage>
</organism>
<keyword evidence="2" id="KW-0472">Membrane</keyword>
<feature type="compositionally biased region" description="Polar residues" evidence="1">
    <location>
        <begin position="69"/>
        <end position="81"/>
    </location>
</feature>
<sequence>MGVPPLLTCALTDLTWGFYFLFLFVFNVAIPSSVIASNRGKMVQPKSASIQQWAGPESTRNANKDRSIPTATGIPSVQRQAAASDATLQEPVSGVSYGSSVEPRSGKRAFTSLVEDYNSYGLNGKRARVTMQKLDQYKCDRNND</sequence>